<evidence type="ECO:0000256" key="4">
    <source>
        <dbReference type="ARBA" id="ARBA00023136"/>
    </source>
</evidence>
<keyword evidence="3 6" id="KW-1133">Transmembrane helix</keyword>
<dbReference type="PANTHER" id="PTHR36460">
    <property type="entry name" value="UPF0132 DOMAIN PROTEIN (AFU_ORTHOLOGUE AFUA_3G10255)"/>
    <property type="match status" value="1"/>
</dbReference>
<dbReference type="PANTHER" id="PTHR36460:SF1">
    <property type="entry name" value="UPF0132 DOMAIN PROTEIN (AFU_ORTHOLOGUE AFUA_3G10255)"/>
    <property type="match status" value="1"/>
</dbReference>
<keyword evidence="8" id="KW-1185">Reference proteome</keyword>
<evidence type="ECO:0000256" key="3">
    <source>
        <dbReference type="ARBA" id="ARBA00022989"/>
    </source>
</evidence>
<comment type="subcellular location">
    <subcellularLocation>
        <location evidence="1">Membrane</location>
        <topology evidence="1">Multi-pass membrane protein</topology>
    </subcellularLocation>
</comment>
<proteinExistence type="predicted"/>
<evidence type="ECO:0000256" key="2">
    <source>
        <dbReference type="ARBA" id="ARBA00022692"/>
    </source>
</evidence>
<evidence type="ECO:0000256" key="5">
    <source>
        <dbReference type="SAM" id="MobiDB-lite"/>
    </source>
</evidence>
<keyword evidence="4 6" id="KW-0472">Membrane</keyword>
<feature type="transmembrane region" description="Helical" evidence="6">
    <location>
        <begin position="141"/>
        <end position="160"/>
    </location>
</feature>
<organism evidence="7 8">
    <name type="scientific">Rhodotorula paludigena</name>
    <dbReference type="NCBI Taxonomy" id="86838"/>
    <lineage>
        <taxon>Eukaryota</taxon>
        <taxon>Fungi</taxon>
        <taxon>Dikarya</taxon>
        <taxon>Basidiomycota</taxon>
        <taxon>Pucciniomycotina</taxon>
        <taxon>Microbotryomycetes</taxon>
        <taxon>Sporidiobolales</taxon>
        <taxon>Sporidiobolaceae</taxon>
        <taxon>Rhodotorula</taxon>
    </lineage>
</organism>
<evidence type="ECO:0000256" key="6">
    <source>
        <dbReference type="SAM" id="Phobius"/>
    </source>
</evidence>
<feature type="transmembrane region" description="Helical" evidence="6">
    <location>
        <begin position="87"/>
        <end position="105"/>
    </location>
</feature>
<evidence type="ECO:0000313" key="7">
    <source>
        <dbReference type="EMBL" id="GJN92117.1"/>
    </source>
</evidence>
<dbReference type="EMBL" id="BQKY01000010">
    <property type="protein sequence ID" value="GJN92117.1"/>
    <property type="molecule type" value="Genomic_DNA"/>
</dbReference>
<dbReference type="GO" id="GO:0016020">
    <property type="term" value="C:membrane"/>
    <property type="evidence" value="ECO:0007669"/>
    <property type="project" value="UniProtKB-SubCell"/>
</dbReference>
<feature type="transmembrane region" description="Helical" evidence="6">
    <location>
        <begin position="117"/>
        <end position="135"/>
    </location>
</feature>
<comment type="caution">
    <text evidence="7">The sequence shown here is derived from an EMBL/GenBank/DDBJ whole genome shotgun (WGS) entry which is preliminary data.</text>
</comment>
<dbReference type="AlphaFoldDB" id="A0AAV5GRL3"/>
<reference evidence="7 8" key="1">
    <citation type="submission" date="2021-12" db="EMBL/GenBank/DDBJ databases">
        <title>High titer production of polyol ester of fatty acids by Rhodotorula paludigena BS15 towards product separation-free biomass refinery.</title>
        <authorList>
            <person name="Mano J."/>
            <person name="Ono H."/>
            <person name="Tanaka T."/>
            <person name="Naito K."/>
            <person name="Sushida H."/>
            <person name="Ike M."/>
            <person name="Tokuyasu K."/>
            <person name="Kitaoka M."/>
        </authorList>
    </citation>
    <scope>NUCLEOTIDE SEQUENCE [LARGE SCALE GENOMIC DNA]</scope>
    <source>
        <strain evidence="7 8">BS15</strain>
    </source>
</reference>
<sequence length="184" mass="19851">MAATSSTPLNFAPYSEPPDAPSQTRWQPPPASSSYQSGAPVDSLGAGTSSGSSAAGGYAPLSTGGAHGSGSSSGYEVTLWRHDYEAVGAYALGPFGAAALLIFEIENDYVRFHAFQSILLNFALFLLHLLFLLLFGRWAQYLLYMIDIAVLALLSLRAYYDADHLERYHLPLLGNLANDWVQSE</sequence>
<keyword evidence="2 6" id="KW-0812">Transmembrane</keyword>
<evidence type="ECO:0000256" key="1">
    <source>
        <dbReference type="ARBA" id="ARBA00004141"/>
    </source>
</evidence>
<name>A0AAV5GRL3_9BASI</name>
<evidence type="ECO:0000313" key="8">
    <source>
        <dbReference type="Proteomes" id="UP001342314"/>
    </source>
</evidence>
<protein>
    <submittedName>
        <fullName evidence="7">Uncharacterized protein</fullName>
    </submittedName>
</protein>
<gene>
    <name evidence="7" type="ORF">Rhopal_005147-T1</name>
</gene>
<feature type="compositionally biased region" description="Polar residues" evidence="5">
    <location>
        <begin position="21"/>
        <end position="37"/>
    </location>
</feature>
<dbReference type="Proteomes" id="UP001342314">
    <property type="component" value="Unassembled WGS sequence"/>
</dbReference>
<feature type="region of interest" description="Disordered" evidence="5">
    <location>
        <begin position="1"/>
        <end position="48"/>
    </location>
</feature>
<accession>A0AAV5GRL3</accession>